<dbReference type="HOGENOM" id="CLU_3158341_0_0_14"/>
<organism evidence="1 2">
    <name type="scientific">Strawberry lethal yellows phytoplasma (CPA) str. NZSb11</name>
    <dbReference type="NCBI Taxonomy" id="980422"/>
    <lineage>
        <taxon>Bacteria</taxon>
        <taxon>Bacillati</taxon>
        <taxon>Mycoplasmatota</taxon>
        <taxon>Mollicutes</taxon>
        <taxon>Acholeplasmatales</taxon>
        <taxon>Acholeplasmataceae</taxon>
        <taxon>Candidatus Phytoplasma</taxon>
        <taxon>16SrXII (Stolbur group)</taxon>
    </lineage>
</organism>
<name>R4RQ13_PHYAS</name>
<gene>
    <name evidence="1" type="ORF">SLY_0666</name>
</gene>
<evidence type="ECO:0000313" key="2">
    <source>
        <dbReference type="Proteomes" id="UP000013941"/>
    </source>
</evidence>
<dbReference type="Proteomes" id="UP000013941">
    <property type="component" value="Chromosome"/>
</dbReference>
<dbReference type="PATRIC" id="fig|980422.3.peg.612"/>
<proteinExistence type="predicted"/>
<accession>R4RQ13</accession>
<dbReference type="EMBL" id="CP002548">
    <property type="protein sequence ID" value="AGL90581.1"/>
    <property type="molecule type" value="Genomic_DNA"/>
</dbReference>
<dbReference type="KEGG" id="nzs:SLY_0666"/>
<dbReference type="AlphaFoldDB" id="R4RQ13"/>
<evidence type="ECO:0000313" key="1">
    <source>
        <dbReference type="EMBL" id="AGL90581.1"/>
    </source>
</evidence>
<protein>
    <submittedName>
        <fullName evidence="1">Uncharacterized protein</fullName>
    </submittedName>
</protein>
<keyword evidence="2" id="KW-1185">Reference proteome</keyword>
<reference evidence="1 2" key="1">
    <citation type="journal article" date="2013" name="BMC Genomics">
        <title>Comparison of the complete genome sequence of two closely related isolates of 'Candidatus Phytoplasma australiense' reveals genome plasticity.</title>
        <authorList>
            <person name="Andersen M.T."/>
            <person name="Liefting L.W."/>
            <person name="Havukkala I."/>
            <person name="Beever R.E."/>
        </authorList>
    </citation>
    <scope>NUCLEOTIDE SEQUENCE [LARGE SCALE GENOMIC DNA]</scope>
    <source>
        <strain evidence="1 2">NZSb11</strain>
    </source>
</reference>
<sequence length="48" mass="6062">MDDFQDYFFKHFFFLYKLILFSNLKMIKITNAIQKNNSFFHLENHHFK</sequence>